<evidence type="ECO:0000256" key="2">
    <source>
        <dbReference type="ARBA" id="ARBA00022801"/>
    </source>
</evidence>
<evidence type="ECO:0000256" key="1">
    <source>
        <dbReference type="ARBA" id="ARBA00001968"/>
    </source>
</evidence>
<dbReference type="InterPro" id="IPR029001">
    <property type="entry name" value="ITPase-like_fam"/>
</dbReference>
<dbReference type="Pfam" id="PF02545">
    <property type="entry name" value="Maf"/>
    <property type="match status" value="1"/>
</dbReference>
<gene>
    <name evidence="3" type="ORF">MACJ_003972</name>
</gene>
<name>A0A976XKH4_THEOR</name>
<dbReference type="HAMAP" id="MF_00528">
    <property type="entry name" value="Maf"/>
    <property type="match status" value="1"/>
</dbReference>
<sequence length="254" mass="28459">MATNEDTVYTTVGLRDLFSNPNRVWVVMASLSPHRPRILRDNLGITNLLVMGSGFEEDLDKSKYECAGDYCADTAENKGRIVSKMIFTAKDLHTKNNVISLLSKNNSTIDENFDIDKIQIVIAADTLVYVNGQYYEKPVDRDDAKRQISSYPGVYQNIYTGIAIFVRTNGFENPAAKFYDETKVKYQKMTNEDVEALLDANQYQGSSGSYRLTMFGESLIEEMIGSYTNVVGLPAQAVSKTLCEIAKNYGLDKI</sequence>
<evidence type="ECO:0008006" key="5">
    <source>
        <dbReference type="Google" id="ProtNLM"/>
    </source>
</evidence>
<dbReference type="PANTHER" id="PTHR43213:SF5">
    <property type="entry name" value="BIFUNCTIONAL DTTP_UTP PYROPHOSPHATASE_METHYLTRANSFERASE PROTEIN-RELATED"/>
    <property type="match status" value="1"/>
</dbReference>
<keyword evidence="2" id="KW-0378">Hydrolase</keyword>
<reference evidence="3" key="1">
    <citation type="submission" date="2022-07" db="EMBL/GenBank/DDBJ databases">
        <title>Evaluation of T. orientalis genome assembly methods using nanopore sequencing and analysis of variation between genomes.</title>
        <authorList>
            <person name="Yam J."/>
            <person name="Micallef M.L."/>
            <person name="Liu M."/>
            <person name="Djordjevic S.P."/>
            <person name="Bogema D.R."/>
            <person name="Jenkins C."/>
        </authorList>
    </citation>
    <scope>NUCLEOTIDE SEQUENCE</scope>
    <source>
        <strain evidence="3">Fish Creek</strain>
    </source>
</reference>
<dbReference type="PANTHER" id="PTHR43213">
    <property type="entry name" value="BIFUNCTIONAL DTTP/UTP PYROPHOSPHATASE/METHYLTRANSFERASE PROTEIN-RELATED"/>
    <property type="match status" value="1"/>
</dbReference>
<dbReference type="InterPro" id="IPR003697">
    <property type="entry name" value="Maf-like"/>
</dbReference>
<dbReference type="EMBL" id="CP056067">
    <property type="protein sequence ID" value="UVC54426.1"/>
    <property type="molecule type" value="Genomic_DNA"/>
</dbReference>
<dbReference type="Gene3D" id="3.90.950.10">
    <property type="match status" value="1"/>
</dbReference>
<evidence type="ECO:0000313" key="4">
    <source>
        <dbReference type="Proteomes" id="UP000244803"/>
    </source>
</evidence>
<dbReference type="GO" id="GO:0047429">
    <property type="term" value="F:nucleoside triphosphate diphosphatase activity"/>
    <property type="evidence" value="ECO:0007669"/>
    <property type="project" value="InterPro"/>
</dbReference>
<dbReference type="Proteomes" id="UP000244803">
    <property type="component" value="Chromosome 4"/>
</dbReference>
<protein>
    <recommendedName>
        <fullName evidence="5">Maf-like protein</fullName>
    </recommendedName>
</protein>
<dbReference type="AlphaFoldDB" id="A0A976XKH4"/>
<accession>A0A976XKH4</accession>
<organism evidence="3 4">
    <name type="scientific">Theileria orientalis</name>
    <dbReference type="NCBI Taxonomy" id="68886"/>
    <lineage>
        <taxon>Eukaryota</taxon>
        <taxon>Sar</taxon>
        <taxon>Alveolata</taxon>
        <taxon>Apicomplexa</taxon>
        <taxon>Aconoidasida</taxon>
        <taxon>Piroplasmida</taxon>
        <taxon>Theileriidae</taxon>
        <taxon>Theileria</taxon>
    </lineage>
</organism>
<evidence type="ECO:0000313" key="3">
    <source>
        <dbReference type="EMBL" id="UVC54426.1"/>
    </source>
</evidence>
<dbReference type="SUPFAM" id="SSF52972">
    <property type="entry name" value="ITPase-like"/>
    <property type="match status" value="1"/>
</dbReference>
<proteinExistence type="inferred from homology"/>
<comment type="cofactor">
    <cofactor evidence="1">
        <name>a divalent metal cation</name>
        <dbReference type="ChEBI" id="CHEBI:60240"/>
    </cofactor>
</comment>